<dbReference type="RefSeq" id="WP_264807943.1">
    <property type="nucleotide sequence ID" value="NZ_CP110226.1"/>
</dbReference>
<comment type="subcellular location">
    <subcellularLocation>
        <location evidence="1">Endomembrane system</location>
        <topology evidence="1">Multi-pass membrane protein</topology>
    </subcellularLocation>
</comment>
<evidence type="ECO:0000256" key="5">
    <source>
        <dbReference type="SAM" id="Phobius"/>
    </source>
</evidence>
<keyword evidence="7" id="KW-1185">Reference proteome</keyword>
<keyword evidence="4 5" id="KW-0472">Membrane</keyword>
<reference evidence="6" key="1">
    <citation type="submission" date="2022-10" db="EMBL/GenBank/DDBJ databases">
        <title>Algoriphagus sp. a novel bacteria isolate from halophytes salicornia europaea.</title>
        <authorList>
            <person name="Peng Y."/>
            <person name="Jiang L."/>
            <person name="Lee J."/>
        </authorList>
    </citation>
    <scope>NUCLEOTIDE SEQUENCE</scope>
    <source>
        <strain evidence="6">TR-M5</strain>
    </source>
</reference>
<dbReference type="Pfam" id="PF04191">
    <property type="entry name" value="PEMT"/>
    <property type="match status" value="1"/>
</dbReference>
<evidence type="ECO:0000256" key="1">
    <source>
        <dbReference type="ARBA" id="ARBA00004127"/>
    </source>
</evidence>
<evidence type="ECO:0000256" key="4">
    <source>
        <dbReference type="ARBA" id="ARBA00023136"/>
    </source>
</evidence>
<evidence type="ECO:0000256" key="3">
    <source>
        <dbReference type="ARBA" id="ARBA00022989"/>
    </source>
</evidence>
<feature type="transmembrane region" description="Helical" evidence="5">
    <location>
        <begin position="56"/>
        <end position="75"/>
    </location>
</feature>
<organism evidence="6 7">
    <name type="scientific">Algoriphagus halophytocola</name>
    <dbReference type="NCBI Taxonomy" id="2991499"/>
    <lineage>
        <taxon>Bacteria</taxon>
        <taxon>Pseudomonadati</taxon>
        <taxon>Bacteroidota</taxon>
        <taxon>Cytophagia</taxon>
        <taxon>Cytophagales</taxon>
        <taxon>Cyclobacteriaceae</taxon>
        <taxon>Algoriphagus</taxon>
    </lineage>
</organism>
<accession>A0ABY6MCN9</accession>
<proteinExistence type="predicted"/>
<feature type="transmembrane region" description="Helical" evidence="5">
    <location>
        <begin position="141"/>
        <end position="172"/>
    </location>
</feature>
<name>A0ABY6MCN9_9BACT</name>
<feature type="transmembrane region" description="Helical" evidence="5">
    <location>
        <begin position="14"/>
        <end position="35"/>
    </location>
</feature>
<dbReference type="EMBL" id="CP110226">
    <property type="protein sequence ID" value="UZD21471.1"/>
    <property type="molecule type" value="Genomic_DNA"/>
</dbReference>
<sequence>MHKHLAFYGNKFHVMHYLLLILSWFIFYASHTVLASSKLKSFLKVKWGKAYKWYRLLYTMVSVLLFLVIVGQSLLIPAEIILSRGDLSSYFGYMLAAFGTIILMKSSKGYSIVRFLGLVPVKEEKEQLVTSGLYGKVRHPLYAGLILVFAGYFLFSGSITAAIHLACLLIYLPAGIYFEEQNLVEQFGESYKKYQSEVPAIIPRWK</sequence>
<dbReference type="Gene3D" id="1.20.120.1630">
    <property type="match status" value="1"/>
</dbReference>
<dbReference type="Proteomes" id="UP001163156">
    <property type="component" value="Chromosome"/>
</dbReference>
<keyword evidence="3 5" id="KW-1133">Transmembrane helix</keyword>
<evidence type="ECO:0000313" key="6">
    <source>
        <dbReference type="EMBL" id="UZD21471.1"/>
    </source>
</evidence>
<gene>
    <name evidence="6" type="ORF">OM944_12440</name>
</gene>
<dbReference type="PANTHER" id="PTHR12714:SF9">
    <property type="entry name" value="PROTEIN-S-ISOPRENYLCYSTEINE O-METHYLTRANSFERASE"/>
    <property type="match status" value="1"/>
</dbReference>
<dbReference type="InterPro" id="IPR007318">
    <property type="entry name" value="Phopholipid_MeTrfase"/>
</dbReference>
<evidence type="ECO:0000256" key="2">
    <source>
        <dbReference type="ARBA" id="ARBA00022692"/>
    </source>
</evidence>
<keyword evidence="2 5" id="KW-0812">Transmembrane</keyword>
<protein>
    <submittedName>
        <fullName evidence="6">Isoprenylcysteine carboxylmethyltransferase family protein</fullName>
    </submittedName>
</protein>
<evidence type="ECO:0000313" key="7">
    <source>
        <dbReference type="Proteomes" id="UP001163156"/>
    </source>
</evidence>
<feature type="transmembrane region" description="Helical" evidence="5">
    <location>
        <begin position="87"/>
        <end position="104"/>
    </location>
</feature>
<dbReference type="PANTHER" id="PTHR12714">
    <property type="entry name" value="PROTEIN-S ISOPRENYLCYSTEINE O-METHYLTRANSFERASE"/>
    <property type="match status" value="1"/>
</dbReference>